<dbReference type="EMBL" id="JABBWD010000027">
    <property type="protein sequence ID" value="KAG1776262.1"/>
    <property type="molecule type" value="Genomic_DNA"/>
</dbReference>
<protein>
    <submittedName>
        <fullName evidence="1">Uncharacterized protein</fullName>
    </submittedName>
</protein>
<sequence length="484" mass="53891">MALSLEDVARLRSLQPEFPKIQLSPRRRASDSALRINIASPPAEPTAALGPNLRHIWSKQTTSKTIMNAQLPAQNSSSTVTNTLPQQNHQVPMTTVPVLPLLWGDYNGGEEPNEWMRQLDLNLPTTWSEAQKVERFRRQCAPGGLAEAWYATLMAAQTAMWSDLETAFLKKERLKAIVLKEAEIGMMLDDDKGQEWGHVRWARQVQRLAQSFGDNNCQFLDVVLDGVPDLLHDQLSDTYTDWAAFLTGVNGVSINLLARARVRAVEERTMREDIAQLKARLQPQQQMPQVRPYTANSPAYRPYPLPNINPATIPAAQAPTMMPQQPINQGQPNVIPTMSYQVPAYPPQPATPGRNPFAMMGTVPSTNLFYCYQQFPQTLSRPSAGDRTHIAAQYSALQHHPDSEAGRTAYTQQVKEWHDKHGPDAMPHTGRPYPLRPGSAPLGSRECFTCRLVTVPSHQAASCPHAPAAPQETKWREIVSSLVG</sequence>
<organism evidence="1 2">
    <name type="scientific">Suillus placidus</name>
    <dbReference type="NCBI Taxonomy" id="48579"/>
    <lineage>
        <taxon>Eukaryota</taxon>
        <taxon>Fungi</taxon>
        <taxon>Dikarya</taxon>
        <taxon>Basidiomycota</taxon>
        <taxon>Agaricomycotina</taxon>
        <taxon>Agaricomycetes</taxon>
        <taxon>Agaricomycetidae</taxon>
        <taxon>Boletales</taxon>
        <taxon>Suillineae</taxon>
        <taxon>Suillaceae</taxon>
        <taxon>Suillus</taxon>
    </lineage>
</organism>
<name>A0A9P6ZU59_9AGAM</name>
<evidence type="ECO:0000313" key="2">
    <source>
        <dbReference type="Proteomes" id="UP000714275"/>
    </source>
</evidence>
<reference evidence="1" key="1">
    <citation type="journal article" date="2020" name="New Phytol.">
        <title>Comparative genomics reveals dynamic genome evolution in host specialist ectomycorrhizal fungi.</title>
        <authorList>
            <person name="Lofgren L.A."/>
            <person name="Nguyen N.H."/>
            <person name="Vilgalys R."/>
            <person name="Ruytinx J."/>
            <person name="Liao H.L."/>
            <person name="Branco S."/>
            <person name="Kuo A."/>
            <person name="LaButti K."/>
            <person name="Lipzen A."/>
            <person name="Andreopoulos W."/>
            <person name="Pangilinan J."/>
            <person name="Riley R."/>
            <person name="Hundley H."/>
            <person name="Na H."/>
            <person name="Barry K."/>
            <person name="Grigoriev I.V."/>
            <person name="Stajich J.E."/>
            <person name="Kennedy P.G."/>
        </authorList>
    </citation>
    <scope>NUCLEOTIDE SEQUENCE</scope>
    <source>
        <strain evidence="1">DOB743</strain>
    </source>
</reference>
<comment type="caution">
    <text evidence="1">The sequence shown here is derived from an EMBL/GenBank/DDBJ whole genome shotgun (WGS) entry which is preliminary data.</text>
</comment>
<keyword evidence="2" id="KW-1185">Reference proteome</keyword>
<dbReference type="OrthoDB" id="2687664at2759"/>
<dbReference type="Proteomes" id="UP000714275">
    <property type="component" value="Unassembled WGS sequence"/>
</dbReference>
<proteinExistence type="predicted"/>
<gene>
    <name evidence="1" type="ORF">EV702DRAFT_1198277</name>
</gene>
<evidence type="ECO:0000313" key="1">
    <source>
        <dbReference type="EMBL" id="KAG1776262.1"/>
    </source>
</evidence>
<accession>A0A9P6ZU59</accession>
<dbReference type="AlphaFoldDB" id="A0A9P6ZU59"/>